<comment type="caution">
    <text evidence="1">The sequence shown here is derived from an EMBL/GenBank/DDBJ whole genome shotgun (WGS) entry which is preliminary data.</text>
</comment>
<dbReference type="EMBL" id="RPGO01000017">
    <property type="protein sequence ID" value="RZB31370.1"/>
    <property type="molecule type" value="Genomic_DNA"/>
</dbReference>
<gene>
    <name evidence="1" type="ORF">AEth_00700</name>
</gene>
<reference evidence="2" key="1">
    <citation type="submission" date="2019-01" db="EMBL/GenBank/DDBJ databases">
        <title>Anaerobic oxidation of ethane by archaea from a marine hydrocarbon seep.</title>
        <authorList>
            <person name="Musat F."/>
        </authorList>
    </citation>
    <scope>NUCLEOTIDE SEQUENCE [LARGE SCALE GENOMIC DNA]</scope>
</reference>
<dbReference type="Proteomes" id="UP000291831">
    <property type="component" value="Unassembled WGS sequence"/>
</dbReference>
<accession>A0A8B6SDE5</accession>
<protein>
    <submittedName>
        <fullName evidence="1">Uncharacterized protein</fullName>
    </submittedName>
</protein>
<dbReference type="AlphaFoldDB" id="A0A8B6SDE5"/>
<evidence type="ECO:0000313" key="2">
    <source>
        <dbReference type="Proteomes" id="UP000291831"/>
    </source>
</evidence>
<evidence type="ECO:0000313" key="1">
    <source>
        <dbReference type="EMBL" id="RZB31370.1"/>
    </source>
</evidence>
<sequence length="257" mass="29843">MKKIVFMVMPFEDKLANEIYRFSTKPICESFDLEIKRADELFTTNPILDDIISAIEKSVITIIDISGDNPNVFYELGIAHILKQNQTIIITHDEYDSVPLDITHFRIIKYVDSIVGKKEYEDKLRKTIELIIQDFNLIYKEEYRFAMELISSLDRESDIYKLIALSKLPILPNRNDSYHIEGHNEKKDKQTEVGQQIEDNLHGYKELDFIEFTGDKILLTSKGKAFVELAEEKGFILDYANGTIFTKGYIPSDKLEK</sequence>
<proteinExistence type="predicted"/>
<name>A0A8B6SDE5_9EURY</name>
<organism evidence="1 2">
    <name type="scientific">Candidatus Argoarchaeum ethanivorans</name>
    <dbReference type="NCBI Taxonomy" id="2608793"/>
    <lineage>
        <taxon>Archaea</taxon>
        <taxon>Methanobacteriati</taxon>
        <taxon>Methanobacteriota</taxon>
        <taxon>Stenosarchaea group</taxon>
        <taxon>Methanomicrobia</taxon>
        <taxon>Methanosarcinales</taxon>
        <taxon>Methanosarcinales incertae sedis</taxon>
        <taxon>GOM Arc I cluster</taxon>
        <taxon>Candidatus Argoarchaeum</taxon>
    </lineage>
</organism>